<evidence type="ECO:0000256" key="5">
    <source>
        <dbReference type="SAM" id="Phobius"/>
    </source>
</evidence>
<dbReference type="PANTHER" id="PTHR11132">
    <property type="entry name" value="SOLUTE CARRIER FAMILY 35"/>
    <property type="match status" value="1"/>
</dbReference>
<keyword evidence="3 5" id="KW-1133">Transmembrane helix</keyword>
<evidence type="ECO:0000259" key="6">
    <source>
        <dbReference type="Pfam" id="PF03151"/>
    </source>
</evidence>
<sequence length="334" mass="37580">NVKIFITCLLWYSISSITSQSTKSILNKFPFPSFLSIFQFLTSIFLTLLIVFINKKLNNALLLVLPKGFLPKDFNINYLKNRQLISKILPMGISQFIGKFFSHLSTTLISIAMVSSIKTLSPFLMVLSYRLYYKVKFPIQTYLTLFPLVLGVIIMVLFDNISSISKSSSNNTLNRLLYSFISTLIFVVQNMYGKKVVTYTSSKINNNPADIKIDKLTVLFFCSLFGLIFSLPLFLFSELPILLSSSTNLELKSNTSFIPFKLLVLNGCSHFFQALLAFQLLGSISTVSYSIASMLKRIVIITVSILISGKLISNSQILGIILIGIGLYSYDRWG</sequence>
<protein>
    <submittedName>
        <fullName evidence="7">TPT-domain-containing protein</fullName>
    </submittedName>
</protein>
<keyword evidence="2 5" id="KW-0812">Transmembrane</keyword>
<dbReference type="Pfam" id="PF03151">
    <property type="entry name" value="TPT"/>
    <property type="match status" value="1"/>
</dbReference>
<gene>
    <name evidence="7" type="ORF">ASCRUDRAFT_27973</name>
</gene>
<dbReference type="AlphaFoldDB" id="A0A1D2VJV0"/>
<evidence type="ECO:0000256" key="2">
    <source>
        <dbReference type="ARBA" id="ARBA00022692"/>
    </source>
</evidence>
<feature type="transmembrane region" description="Helical" evidence="5">
    <location>
        <begin position="108"/>
        <end position="129"/>
    </location>
</feature>
<dbReference type="GeneID" id="30963663"/>
<dbReference type="RefSeq" id="XP_020048203.1">
    <property type="nucleotide sequence ID" value="XM_020190027.1"/>
</dbReference>
<name>A0A1D2VJV0_9ASCO</name>
<dbReference type="EMBL" id="KV454478">
    <property type="protein sequence ID" value="ODV61896.1"/>
    <property type="molecule type" value="Genomic_DNA"/>
</dbReference>
<feature type="transmembrane region" description="Helical" evidence="5">
    <location>
        <begin position="216"/>
        <end position="237"/>
    </location>
</feature>
<dbReference type="STRING" id="1344418.A0A1D2VJV0"/>
<organism evidence="7 8">
    <name type="scientific">Ascoidea rubescens DSM 1968</name>
    <dbReference type="NCBI Taxonomy" id="1344418"/>
    <lineage>
        <taxon>Eukaryota</taxon>
        <taxon>Fungi</taxon>
        <taxon>Dikarya</taxon>
        <taxon>Ascomycota</taxon>
        <taxon>Saccharomycotina</taxon>
        <taxon>Saccharomycetes</taxon>
        <taxon>Ascoideaceae</taxon>
        <taxon>Ascoidea</taxon>
    </lineage>
</organism>
<reference evidence="8" key="1">
    <citation type="submission" date="2016-05" db="EMBL/GenBank/DDBJ databases">
        <title>Comparative genomics of biotechnologically important yeasts.</title>
        <authorList>
            <consortium name="DOE Joint Genome Institute"/>
            <person name="Riley R."/>
            <person name="Haridas S."/>
            <person name="Wolfe K.H."/>
            <person name="Lopes M.R."/>
            <person name="Hittinger C.T."/>
            <person name="Goker M."/>
            <person name="Salamov A."/>
            <person name="Wisecaver J."/>
            <person name="Long T.M."/>
            <person name="Aerts A.L."/>
            <person name="Barry K."/>
            <person name="Choi C."/>
            <person name="Clum A."/>
            <person name="Coughlan A.Y."/>
            <person name="Deshpande S."/>
            <person name="Douglass A.P."/>
            <person name="Hanson S.J."/>
            <person name="Klenk H.-P."/>
            <person name="Labutti K."/>
            <person name="Lapidus A."/>
            <person name="Lindquist E."/>
            <person name="Lipzen A."/>
            <person name="Meier-Kolthoff J.P."/>
            <person name="Ohm R.A."/>
            <person name="Otillar R.P."/>
            <person name="Pangilinan J."/>
            <person name="Peng Y."/>
            <person name="Rokas A."/>
            <person name="Rosa C.A."/>
            <person name="Scheuner C."/>
            <person name="Sibirny A.A."/>
            <person name="Slot J.C."/>
            <person name="Stielow J.B."/>
            <person name="Sun H."/>
            <person name="Kurtzman C.P."/>
            <person name="Blackwell M."/>
            <person name="Grigoriev I.V."/>
            <person name="Jeffries T.W."/>
        </authorList>
    </citation>
    <scope>NUCLEOTIDE SEQUENCE [LARGE SCALE GENOMIC DNA]</scope>
    <source>
        <strain evidence="8">DSM 1968</strain>
    </source>
</reference>
<feature type="transmembrane region" description="Helical" evidence="5">
    <location>
        <begin position="141"/>
        <end position="164"/>
    </location>
</feature>
<keyword evidence="8" id="KW-1185">Reference proteome</keyword>
<dbReference type="Proteomes" id="UP000095038">
    <property type="component" value="Unassembled WGS sequence"/>
</dbReference>
<evidence type="ECO:0000313" key="8">
    <source>
        <dbReference type="Proteomes" id="UP000095038"/>
    </source>
</evidence>
<evidence type="ECO:0000256" key="3">
    <source>
        <dbReference type="ARBA" id="ARBA00022989"/>
    </source>
</evidence>
<comment type="subcellular location">
    <subcellularLocation>
        <location evidence="1">Membrane</location>
        <topology evidence="1">Multi-pass membrane protein</topology>
    </subcellularLocation>
</comment>
<keyword evidence="4 5" id="KW-0472">Membrane</keyword>
<dbReference type="InParanoid" id="A0A1D2VJV0"/>
<feature type="transmembrane region" description="Helical" evidence="5">
    <location>
        <begin position="176"/>
        <end position="193"/>
    </location>
</feature>
<proteinExistence type="predicted"/>
<feature type="non-terminal residue" evidence="7">
    <location>
        <position position="334"/>
    </location>
</feature>
<dbReference type="OrthoDB" id="1588579at2759"/>
<dbReference type="GO" id="GO:0016020">
    <property type="term" value="C:membrane"/>
    <property type="evidence" value="ECO:0007669"/>
    <property type="project" value="UniProtKB-SubCell"/>
</dbReference>
<evidence type="ECO:0000313" key="7">
    <source>
        <dbReference type="EMBL" id="ODV61896.1"/>
    </source>
</evidence>
<accession>A0A1D2VJV0</accession>
<dbReference type="FunCoup" id="A0A1D2VJV0">
    <property type="interactions" value="549"/>
</dbReference>
<feature type="non-terminal residue" evidence="7">
    <location>
        <position position="1"/>
    </location>
</feature>
<dbReference type="InterPro" id="IPR004853">
    <property type="entry name" value="Sugar_P_trans_dom"/>
</dbReference>
<feature type="transmembrane region" description="Helical" evidence="5">
    <location>
        <begin position="298"/>
        <end position="328"/>
    </location>
</feature>
<feature type="transmembrane region" description="Helical" evidence="5">
    <location>
        <begin position="29"/>
        <end position="53"/>
    </location>
</feature>
<evidence type="ECO:0000256" key="1">
    <source>
        <dbReference type="ARBA" id="ARBA00004141"/>
    </source>
</evidence>
<feature type="domain" description="Sugar phosphate transporter" evidence="6">
    <location>
        <begin position="3"/>
        <end position="329"/>
    </location>
</feature>
<dbReference type="InterPro" id="IPR050186">
    <property type="entry name" value="TPT_transporter"/>
</dbReference>
<evidence type="ECO:0000256" key="4">
    <source>
        <dbReference type="ARBA" id="ARBA00023136"/>
    </source>
</evidence>